<feature type="domain" description="DUF3885" evidence="1">
    <location>
        <begin position="9"/>
        <end position="214"/>
    </location>
</feature>
<dbReference type="AlphaFoldDB" id="A0A8T9QAC7"/>
<evidence type="ECO:0000259" key="1">
    <source>
        <dbReference type="Pfam" id="PF13021"/>
    </source>
</evidence>
<accession>A0A8T9QAC7</accession>
<keyword evidence="3" id="KW-1185">Reference proteome</keyword>
<proteinExistence type="predicted"/>
<evidence type="ECO:0000313" key="2">
    <source>
        <dbReference type="EMBL" id="UOQ74484.1"/>
    </source>
</evidence>
<evidence type="ECO:0000313" key="3">
    <source>
        <dbReference type="Proteomes" id="UP000831796"/>
    </source>
</evidence>
<name>A0A8T9QAC7_9BACT</name>
<gene>
    <name evidence="2" type="ORF">MUN79_11735</name>
</gene>
<protein>
    <submittedName>
        <fullName evidence="2">DUF3885 domain-containing protein</fullName>
    </submittedName>
</protein>
<sequence length="225" mass="25921">MPLLPSTAFTQHYFPGLALSSGLFYRWPSSIRFDLQGAEPMYLKPGHPGYSSNKQLTYNELYFREVTHRASTLFHAAFYPDDEVMLLYQKSAYKRGRIKTTDFLLRQLGINKSDVVFKKIANPYQAIWHLGSWVRMHFATTASTIPVRPILAAIANQDFRGRSPVIHGDVFFLNVSRGLIFHMYDDRGLDILATDQATLQPLFDTYNSWILDYDRARIEQTFAPV</sequence>
<dbReference type="RefSeq" id="WP_244677823.1">
    <property type="nucleotide sequence ID" value="NZ_CP095046.1"/>
</dbReference>
<dbReference type="EMBL" id="CP095046">
    <property type="protein sequence ID" value="UOQ74484.1"/>
    <property type="molecule type" value="Genomic_DNA"/>
</dbReference>
<dbReference type="KEGG" id="hcu:MUN79_11735"/>
<dbReference type="Proteomes" id="UP000831796">
    <property type="component" value="Chromosome"/>
</dbReference>
<dbReference type="Pfam" id="PF13021">
    <property type="entry name" value="DUF3885"/>
    <property type="match status" value="1"/>
</dbReference>
<dbReference type="InterPro" id="IPR024976">
    <property type="entry name" value="DUF3885"/>
</dbReference>
<organism evidence="2 3">
    <name type="scientific">Hymenobacter cellulosilyticus</name>
    <dbReference type="NCBI Taxonomy" id="2932248"/>
    <lineage>
        <taxon>Bacteria</taxon>
        <taxon>Pseudomonadati</taxon>
        <taxon>Bacteroidota</taxon>
        <taxon>Cytophagia</taxon>
        <taxon>Cytophagales</taxon>
        <taxon>Hymenobacteraceae</taxon>
        <taxon>Hymenobacter</taxon>
    </lineage>
</organism>
<reference evidence="2" key="1">
    <citation type="submission" date="2022-04" db="EMBL/GenBank/DDBJ databases">
        <title>Hymenobacter sp. isolated from the air.</title>
        <authorList>
            <person name="Won M."/>
            <person name="Lee C.-M."/>
            <person name="Woen H.-Y."/>
            <person name="Kwon S.-W."/>
        </authorList>
    </citation>
    <scope>NUCLEOTIDE SEQUENCE</scope>
    <source>
        <strain evidence="2">5116S-3</strain>
    </source>
</reference>